<dbReference type="Proteomes" id="UP000092154">
    <property type="component" value="Unassembled WGS sequence"/>
</dbReference>
<proteinExistence type="predicted"/>
<name>A0A1B7MF87_9AGAM</name>
<keyword evidence="2" id="KW-1185">Reference proteome</keyword>
<gene>
    <name evidence="1" type="ORF">K503DRAFT_665006</name>
</gene>
<sequence>RLRESLAGMGVSIPDADFTAIIMGSLLESYQPILSTMSAAAQIAKTPLTPYDLISFVLEEYEH</sequence>
<dbReference type="AlphaFoldDB" id="A0A1B7MF87"/>
<reference evidence="1 2" key="1">
    <citation type="submission" date="2016-06" db="EMBL/GenBank/DDBJ databases">
        <title>Comparative genomics of the ectomycorrhizal sister species Rhizopogon vinicolor and Rhizopogon vesiculosus (Basidiomycota: Boletales) reveals a divergence of the mating type B locus.</title>
        <authorList>
            <consortium name="DOE Joint Genome Institute"/>
            <person name="Mujic A.B."/>
            <person name="Kuo A."/>
            <person name="Tritt A."/>
            <person name="Lipzen A."/>
            <person name="Chen C."/>
            <person name="Johnson J."/>
            <person name="Sharma A."/>
            <person name="Barry K."/>
            <person name="Grigoriev I.V."/>
            <person name="Spatafora J.W."/>
        </authorList>
    </citation>
    <scope>NUCLEOTIDE SEQUENCE [LARGE SCALE GENOMIC DNA]</scope>
    <source>
        <strain evidence="1 2">AM-OR11-026</strain>
    </source>
</reference>
<accession>A0A1B7MF87</accession>
<evidence type="ECO:0000313" key="2">
    <source>
        <dbReference type="Proteomes" id="UP000092154"/>
    </source>
</evidence>
<dbReference type="InParanoid" id="A0A1B7MF87"/>
<protein>
    <submittedName>
        <fullName evidence="1">Uncharacterized protein</fullName>
    </submittedName>
</protein>
<evidence type="ECO:0000313" key="1">
    <source>
        <dbReference type="EMBL" id="OAX31267.1"/>
    </source>
</evidence>
<dbReference type="OrthoDB" id="2651116at2759"/>
<dbReference type="EMBL" id="KV449486">
    <property type="protein sequence ID" value="OAX31267.1"/>
    <property type="molecule type" value="Genomic_DNA"/>
</dbReference>
<organism evidence="1 2">
    <name type="scientific">Rhizopogon vinicolor AM-OR11-026</name>
    <dbReference type="NCBI Taxonomy" id="1314800"/>
    <lineage>
        <taxon>Eukaryota</taxon>
        <taxon>Fungi</taxon>
        <taxon>Dikarya</taxon>
        <taxon>Basidiomycota</taxon>
        <taxon>Agaricomycotina</taxon>
        <taxon>Agaricomycetes</taxon>
        <taxon>Agaricomycetidae</taxon>
        <taxon>Boletales</taxon>
        <taxon>Suillineae</taxon>
        <taxon>Rhizopogonaceae</taxon>
        <taxon>Rhizopogon</taxon>
    </lineage>
</organism>
<feature type="non-terminal residue" evidence="1">
    <location>
        <position position="1"/>
    </location>
</feature>
<feature type="non-terminal residue" evidence="1">
    <location>
        <position position="63"/>
    </location>
</feature>